<dbReference type="InterPro" id="IPR012548">
    <property type="entry name" value="MATCAP"/>
</dbReference>
<keyword evidence="7" id="KW-1185">Reference proteome</keyword>
<dbReference type="Proteomes" id="UP000593567">
    <property type="component" value="Unassembled WGS sequence"/>
</dbReference>
<feature type="region of interest" description="Disordered" evidence="5">
    <location>
        <begin position="1"/>
        <end position="30"/>
    </location>
</feature>
<evidence type="ECO:0000256" key="3">
    <source>
        <dbReference type="ARBA" id="ARBA00022801"/>
    </source>
</evidence>
<dbReference type="PANTHER" id="PTHR31817">
    <property type="match status" value="1"/>
</dbReference>
<evidence type="ECO:0000313" key="6">
    <source>
        <dbReference type="EMBL" id="KAF6033283.1"/>
    </source>
</evidence>
<gene>
    <name evidence="6" type="ORF">EB796_008409</name>
</gene>
<name>A0A7J7K526_BUGNE</name>
<reference evidence="6" key="1">
    <citation type="submission" date="2020-06" db="EMBL/GenBank/DDBJ databases">
        <title>Draft genome of Bugula neritina, a colonial animal packing powerful symbionts and potential medicines.</title>
        <authorList>
            <person name="Rayko M."/>
        </authorList>
    </citation>
    <scope>NUCLEOTIDE SEQUENCE [LARGE SCALE GENOMIC DNA]</scope>
    <source>
        <strain evidence="6">Kwan_BN1</strain>
    </source>
</reference>
<dbReference type="EMBL" id="VXIV02001400">
    <property type="protein sequence ID" value="KAF6033283.1"/>
    <property type="molecule type" value="Genomic_DNA"/>
</dbReference>
<keyword evidence="3" id="KW-0378">Hydrolase</keyword>
<proteinExistence type="predicted"/>
<comment type="cofactor">
    <cofactor evidence="1">
        <name>Zn(2+)</name>
        <dbReference type="ChEBI" id="CHEBI:29105"/>
    </cofactor>
</comment>
<keyword evidence="2" id="KW-0645">Protease</keyword>
<comment type="caution">
    <text evidence="6">The sequence shown here is derived from an EMBL/GenBank/DDBJ whole genome shotgun (WGS) entry which is preliminary data.</text>
</comment>
<dbReference type="SMART" id="SM01154">
    <property type="entry name" value="DUF1704"/>
    <property type="match status" value="1"/>
</dbReference>
<evidence type="ECO:0000256" key="1">
    <source>
        <dbReference type="ARBA" id="ARBA00001947"/>
    </source>
</evidence>
<keyword evidence="4" id="KW-0482">Metalloprotease</keyword>
<evidence type="ECO:0000313" key="7">
    <source>
        <dbReference type="Proteomes" id="UP000593567"/>
    </source>
</evidence>
<dbReference type="PANTHER" id="PTHR31817:SF0">
    <property type="entry name" value="CHROMOSOME UNDETERMINED SCAFFOLD_67, WHOLE GENOME SHOTGUN SEQUENCE"/>
    <property type="match status" value="1"/>
</dbReference>
<dbReference type="GO" id="GO:0006508">
    <property type="term" value="P:proteolysis"/>
    <property type="evidence" value="ECO:0007669"/>
    <property type="project" value="UniProtKB-KW"/>
</dbReference>
<protein>
    <submittedName>
        <fullName evidence="6">KIAA0895L</fullName>
    </submittedName>
</protein>
<dbReference type="OrthoDB" id="449345at2759"/>
<dbReference type="GO" id="GO:0008237">
    <property type="term" value="F:metallopeptidase activity"/>
    <property type="evidence" value="ECO:0007669"/>
    <property type="project" value="UniProtKB-KW"/>
</dbReference>
<dbReference type="Pfam" id="PF08014">
    <property type="entry name" value="MATCAP"/>
    <property type="match status" value="1"/>
</dbReference>
<evidence type="ECO:0000256" key="4">
    <source>
        <dbReference type="ARBA" id="ARBA00023049"/>
    </source>
</evidence>
<accession>A0A7J7K526</accession>
<evidence type="ECO:0000256" key="2">
    <source>
        <dbReference type="ARBA" id="ARBA00022670"/>
    </source>
</evidence>
<dbReference type="AlphaFoldDB" id="A0A7J7K526"/>
<organism evidence="6 7">
    <name type="scientific">Bugula neritina</name>
    <name type="common">Brown bryozoan</name>
    <name type="synonym">Sertularia neritina</name>
    <dbReference type="NCBI Taxonomy" id="10212"/>
    <lineage>
        <taxon>Eukaryota</taxon>
        <taxon>Metazoa</taxon>
        <taxon>Spiralia</taxon>
        <taxon>Lophotrochozoa</taxon>
        <taxon>Bryozoa</taxon>
        <taxon>Gymnolaemata</taxon>
        <taxon>Cheilostomatida</taxon>
        <taxon>Flustrina</taxon>
        <taxon>Buguloidea</taxon>
        <taxon>Bugulidae</taxon>
        <taxon>Bugula</taxon>
    </lineage>
</organism>
<feature type="compositionally biased region" description="Polar residues" evidence="5">
    <location>
        <begin position="14"/>
        <end position="30"/>
    </location>
</feature>
<sequence length="375" mass="43037">MSSLCQRPKLSPATIKTSSPASAGKSCSASLKRSKRKQSLPLLVAVRPLNLENEKERFFKCRGKYNPQFTYSNGVETDKVTRYGEPSTKYLEQAYKILENALKIFGSYSRWEKISGGEMMTSEEVRKSVRKYLQCEGLGYEVQASFINITQQILSNASMSRVGGKPTINIKEGTTHRNWISGMLNHEIGTHYLRAYNNRKQKWSSKKVRKKFGMLPANPTEEGLASLNTHIDREQPVLIKSALMYITVYLASQMSFSQTYEYLKKYIDTPDARWSYLMRAKRGQTDTSQPGCFPKDQMYLPGILEILCRRKEIDFENLYRLGKVSLRDVDKLLDRAVYSGTRIPGFLLDREQYLHNLERIMICNGLTDEELSALF</sequence>
<evidence type="ECO:0000256" key="5">
    <source>
        <dbReference type="SAM" id="MobiDB-lite"/>
    </source>
</evidence>